<dbReference type="InterPro" id="IPR041700">
    <property type="entry name" value="OMP_b-brl_3"/>
</dbReference>
<keyword evidence="2" id="KW-0472">Membrane</keyword>
<evidence type="ECO:0000256" key="1">
    <source>
        <dbReference type="ARBA" id="ARBA00004442"/>
    </source>
</evidence>
<gene>
    <name evidence="6" type="ORF">GEMMAAP_18620</name>
</gene>
<evidence type="ECO:0000256" key="3">
    <source>
        <dbReference type="ARBA" id="ARBA00023237"/>
    </source>
</evidence>
<keyword evidence="3" id="KW-0998">Cell outer membrane</keyword>
<reference evidence="6 7" key="1">
    <citation type="journal article" date="2014" name="Proc. Natl. Acad. Sci. U.S.A.">
        <title>Functional type 2 photosynthetic reaction centers found in the rare bacterial phylum Gemmatimonadetes.</title>
        <authorList>
            <person name="Zeng Y."/>
            <person name="Feng F."/>
            <person name="Medova H."/>
            <person name="Dean J."/>
            <person name="Koblizek M."/>
        </authorList>
    </citation>
    <scope>NUCLEOTIDE SEQUENCE [LARGE SCALE GENOMIC DNA]</scope>
    <source>
        <strain evidence="6 7">AP64</strain>
    </source>
</reference>
<dbReference type="InterPro" id="IPR037066">
    <property type="entry name" value="Plug_dom_sf"/>
</dbReference>
<keyword evidence="6" id="KW-0675">Receptor</keyword>
<dbReference type="EMBL" id="CP011454">
    <property type="protein sequence ID" value="AMW07018.1"/>
    <property type="molecule type" value="Genomic_DNA"/>
</dbReference>
<dbReference type="Pfam" id="PF14905">
    <property type="entry name" value="OMP_b-brl_3"/>
    <property type="match status" value="1"/>
</dbReference>
<dbReference type="SUPFAM" id="SSF56935">
    <property type="entry name" value="Porins"/>
    <property type="match status" value="1"/>
</dbReference>
<feature type="domain" description="Outer membrane protein beta-barrel" evidence="5">
    <location>
        <begin position="387"/>
        <end position="793"/>
    </location>
</feature>
<dbReference type="PANTHER" id="PTHR40980:SF4">
    <property type="entry name" value="TONB-DEPENDENT RECEPTOR-LIKE BETA-BARREL DOMAIN-CONTAINING PROTEIN"/>
    <property type="match status" value="1"/>
</dbReference>
<evidence type="ECO:0000313" key="6">
    <source>
        <dbReference type="EMBL" id="AMW07018.1"/>
    </source>
</evidence>
<protein>
    <submittedName>
        <fullName evidence="6">TonB-dependent receptor</fullName>
    </submittedName>
</protein>
<organism evidence="6 7">
    <name type="scientific">Gemmatimonas phototrophica</name>
    <dbReference type="NCBI Taxonomy" id="1379270"/>
    <lineage>
        <taxon>Bacteria</taxon>
        <taxon>Pseudomonadati</taxon>
        <taxon>Gemmatimonadota</taxon>
        <taxon>Gemmatimonadia</taxon>
        <taxon>Gemmatimonadales</taxon>
        <taxon>Gemmatimonadaceae</taxon>
        <taxon>Gemmatimonas</taxon>
    </lineage>
</organism>
<name>A0A143BPS8_9BACT</name>
<dbReference type="Pfam" id="PF07715">
    <property type="entry name" value="Plug"/>
    <property type="match status" value="1"/>
</dbReference>
<dbReference type="Pfam" id="PF13620">
    <property type="entry name" value="CarboxypepD_reg"/>
    <property type="match status" value="1"/>
</dbReference>
<feature type="domain" description="TonB-dependent receptor plug" evidence="4">
    <location>
        <begin position="139"/>
        <end position="219"/>
    </location>
</feature>
<dbReference type="RefSeq" id="WP_202969165.1">
    <property type="nucleotide sequence ID" value="NZ_CP011454.1"/>
</dbReference>
<dbReference type="KEGG" id="gph:GEMMAAP_18620"/>
<dbReference type="InterPro" id="IPR012910">
    <property type="entry name" value="Plug_dom"/>
</dbReference>
<dbReference type="PANTHER" id="PTHR40980">
    <property type="entry name" value="PLUG DOMAIN-CONTAINING PROTEIN"/>
    <property type="match status" value="1"/>
</dbReference>
<reference evidence="6 7" key="2">
    <citation type="journal article" date="2016" name="Environ. Microbiol. Rep.">
        <title>Metagenomic evidence for the presence of phototrophic Gemmatimonadetes bacteria in diverse environments.</title>
        <authorList>
            <person name="Zeng Y."/>
            <person name="Baumbach J."/>
            <person name="Barbosa E.G."/>
            <person name="Azevedo V."/>
            <person name="Zhang C."/>
            <person name="Koblizek M."/>
        </authorList>
    </citation>
    <scope>NUCLEOTIDE SEQUENCE [LARGE SCALE GENOMIC DNA]</scope>
    <source>
        <strain evidence="6 7">AP64</strain>
    </source>
</reference>
<evidence type="ECO:0000259" key="5">
    <source>
        <dbReference type="Pfam" id="PF14905"/>
    </source>
</evidence>
<dbReference type="eggNOG" id="COG4206">
    <property type="taxonomic scope" value="Bacteria"/>
</dbReference>
<proteinExistence type="predicted"/>
<dbReference type="GO" id="GO:0009279">
    <property type="term" value="C:cell outer membrane"/>
    <property type="evidence" value="ECO:0007669"/>
    <property type="project" value="UniProtKB-SubCell"/>
</dbReference>
<dbReference type="Gene3D" id="2.40.170.20">
    <property type="entry name" value="TonB-dependent receptor, beta-barrel domain"/>
    <property type="match status" value="1"/>
</dbReference>
<dbReference type="GO" id="GO:0030246">
    <property type="term" value="F:carbohydrate binding"/>
    <property type="evidence" value="ECO:0007669"/>
    <property type="project" value="InterPro"/>
</dbReference>
<dbReference type="Gene3D" id="2.170.130.10">
    <property type="entry name" value="TonB-dependent receptor, plug domain"/>
    <property type="match status" value="1"/>
</dbReference>
<evidence type="ECO:0000256" key="2">
    <source>
        <dbReference type="ARBA" id="ARBA00023136"/>
    </source>
</evidence>
<dbReference type="STRING" id="1379270.GEMMAAP_18620"/>
<accession>A0A143BPS8</accession>
<sequence>MSSTCLAAVAAAQPPATGATVFGRVQDAQNKAPLPFLTVQLLADKDGAFVSGRLTNEVGAFTFTGLKRGVYILLVRAVGYAPNRQRVLIGELSTFLDLGAIGMVKEAQALGQVTVTAATDAVAATLDKKTFAVADNISQTGGSVLQAMSTVPGVTVSQDGKVLVRGSDKVVVLIDGKQTALTGYGSQNGLDNLPASALERIEIINNPSARFDANASAGIINLVFKKQEQNGFNGKVGLMGGAGALWERRENLPTIRPQFQGTPKFNPSLGLNYREGATNSFVQADWLYAPTLNKNEFATRTYDDGQVIVQQVKRNRRTDYATISAGVDHAFNDRNTLNVSGLFNREKILDNGDNPYFDGTLQNRYRLWQFLEDEVKYTAFGTAVFTHRFSQPGHVLAFTGNYSFHREDEQYFFTNTLPAFTGKDAFKLLSDEHVVDLNADYTKPLRHGRVEAGFKGRYRSIPVNMQFFAGQNSPIDTGAGGWATYRETIPALYTNYVFETERVELEGGMRLESVQVDYEVNPDHNTYKSDGYTYIRPFPNVRAALKLNESNKLSLFFNRRVDRPNEVDIRIFPKYDEPELIKVGNPALQPQFSTSAEVGYKTSWSSGNLYAAAYHRVVDGTITRIATQVPGSVLLYNVFQNAGRSASTGSEVVWQQTLTPRISLSANANVYRKSQDAFTVVNQYPVPTTFTAAPQQLTSGSAKLNAALRLPYEWQAQISNIYLARDLLPQGFIGSRFSLDLGLKKSVQQGKGEIVANATDLLNTMQVERTIRGSNFTVVSTDYLETQVVRVGYSRKF</sequence>
<dbReference type="InterPro" id="IPR013784">
    <property type="entry name" value="Carb-bd-like_fold"/>
</dbReference>
<dbReference type="Gene3D" id="2.60.40.1120">
    <property type="entry name" value="Carboxypeptidase-like, regulatory domain"/>
    <property type="match status" value="1"/>
</dbReference>
<dbReference type="SUPFAM" id="SSF49452">
    <property type="entry name" value="Starch-binding domain-like"/>
    <property type="match status" value="1"/>
</dbReference>
<dbReference type="InterPro" id="IPR036942">
    <property type="entry name" value="Beta-barrel_TonB_sf"/>
</dbReference>
<dbReference type="AlphaFoldDB" id="A0A143BPS8"/>
<evidence type="ECO:0000259" key="4">
    <source>
        <dbReference type="Pfam" id="PF07715"/>
    </source>
</evidence>
<comment type="subcellular location">
    <subcellularLocation>
        <location evidence="1">Cell outer membrane</location>
    </subcellularLocation>
</comment>
<dbReference type="Proteomes" id="UP000076404">
    <property type="component" value="Chromosome"/>
</dbReference>
<keyword evidence="7" id="KW-1185">Reference proteome</keyword>
<evidence type="ECO:0000313" key="7">
    <source>
        <dbReference type="Proteomes" id="UP000076404"/>
    </source>
</evidence>